<accession>A0A399F9T5</accession>
<proteinExistence type="predicted"/>
<comment type="caution">
    <text evidence="1">The sequence shown here is derived from an EMBL/GenBank/DDBJ whole genome shotgun (WGS) entry which is preliminary data.</text>
</comment>
<dbReference type="Proteomes" id="UP000266178">
    <property type="component" value="Unassembled WGS sequence"/>
</dbReference>
<evidence type="ECO:0000313" key="2">
    <source>
        <dbReference type="Proteomes" id="UP000266178"/>
    </source>
</evidence>
<sequence length="36" mass="4064">MNPMPFSSTSLLALLNGWLQALRERLVFGTALLEWS</sequence>
<organism evidence="1 2">
    <name type="scientific">Meiothermus granaticius NBRC 107808</name>
    <dbReference type="NCBI Taxonomy" id="1227551"/>
    <lineage>
        <taxon>Bacteria</taxon>
        <taxon>Thermotogati</taxon>
        <taxon>Deinococcota</taxon>
        <taxon>Deinococci</taxon>
        <taxon>Thermales</taxon>
        <taxon>Thermaceae</taxon>
        <taxon>Meiothermus</taxon>
    </lineage>
</organism>
<evidence type="ECO:0000313" key="1">
    <source>
        <dbReference type="EMBL" id="RIH93427.1"/>
    </source>
</evidence>
<protein>
    <submittedName>
        <fullName evidence="1">Uncharacterized protein</fullName>
    </submittedName>
</protein>
<reference evidence="1 2" key="1">
    <citation type="submission" date="2018-08" db="EMBL/GenBank/DDBJ databases">
        <title>Meiothermus granaticius genome AF-68 sequencing project.</title>
        <authorList>
            <person name="Da Costa M.S."/>
            <person name="Albuquerque L."/>
            <person name="Raposo P."/>
            <person name="Froufe H.J.C."/>
            <person name="Barroso C.S."/>
            <person name="Egas C."/>
        </authorList>
    </citation>
    <scope>NUCLEOTIDE SEQUENCE [LARGE SCALE GENOMIC DNA]</scope>
    <source>
        <strain evidence="1 2">AF-68</strain>
    </source>
</reference>
<name>A0A399F9T5_9DEIN</name>
<keyword evidence="2" id="KW-1185">Reference proteome</keyword>
<gene>
    <name evidence="1" type="ORF">Mgrana_00683</name>
</gene>
<dbReference type="EMBL" id="QWLB01000006">
    <property type="protein sequence ID" value="RIH93427.1"/>
    <property type="molecule type" value="Genomic_DNA"/>
</dbReference>
<dbReference type="AlphaFoldDB" id="A0A399F9T5"/>